<feature type="chain" id="PRO_5011576385" description="Secreted protein" evidence="2">
    <location>
        <begin position="37"/>
        <end position="310"/>
    </location>
</feature>
<feature type="coiled-coil region" evidence="1">
    <location>
        <begin position="69"/>
        <end position="96"/>
    </location>
</feature>
<gene>
    <name evidence="3" type="ORF">SAMN05443287_102181</name>
</gene>
<proteinExistence type="predicted"/>
<accession>A0A1H6UCS5</accession>
<feature type="coiled-coil region" evidence="1">
    <location>
        <begin position="231"/>
        <end position="258"/>
    </location>
</feature>
<name>A0A1H6UCS5_9ACTN</name>
<evidence type="ECO:0000313" key="4">
    <source>
        <dbReference type="Proteomes" id="UP000198707"/>
    </source>
</evidence>
<dbReference type="RefSeq" id="WP_092376051.1">
    <property type="nucleotide sequence ID" value="NZ_BOPI01000003.1"/>
</dbReference>
<organism evidence="3 4">
    <name type="scientific">Micromonospora phaseoli</name>
    <dbReference type="NCBI Taxonomy" id="1144548"/>
    <lineage>
        <taxon>Bacteria</taxon>
        <taxon>Bacillati</taxon>
        <taxon>Actinomycetota</taxon>
        <taxon>Actinomycetes</taxon>
        <taxon>Micromonosporales</taxon>
        <taxon>Micromonosporaceae</taxon>
        <taxon>Micromonospora</taxon>
    </lineage>
</organism>
<protein>
    <recommendedName>
        <fullName evidence="5">Secreted protein</fullName>
    </recommendedName>
</protein>
<dbReference type="AlphaFoldDB" id="A0A1H6UCS5"/>
<sequence length="310" mass="30203">MVRRIHKPQKHAALKLGGVGVLAVALLGAGLTLASADDGAGAGAGTSGAQTANCPTVRDKLSNVPAAAVAGVEQELANLDKQIAEANARLAQQAANPQGGPNFIQNAILGPLASKRTAALDRIGININRAGGQRPDLASLATCGLNAAGNPSAVNGNAGNGNAGNAGNGNAGNGNAGNGNAGNGNAGNGNAGNGNAGNGNAGNGNAGAGVAQTVSCPTVADRLPTVPAQALAEVQRELANLDNQIADANARLAQQAANPQGGANFVRNAIVGPLEDRRVAAINRIATAIGRVDGNRPAELVNLAAPCTVS</sequence>
<evidence type="ECO:0008006" key="5">
    <source>
        <dbReference type="Google" id="ProtNLM"/>
    </source>
</evidence>
<keyword evidence="4" id="KW-1185">Reference proteome</keyword>
<evidence type="ECO:0000256" key="1">
    <source>
        <dbReference type="SAM" id="Coils"/>
    </source>
</evidence>
<feature type="signal peptide" evidence="2">
    <location>
        <begin position="1"/>
        <end position="36"/>
    </location>
</feature>
<reference evidence="4" key="1">
    <citation type="submission" date="2016-10" db="EMBL/GenBank/DDBJ databases">
        <authorList>
            <person name="Varghese N."/>
            <person name="Submissions S."/>
        </authorList>
    </citation>
    <scope>NUCLEOTIDE SEQUENCE [LARGE SCALE GENOMIC DNA]</scope>
    <source>
        <strain evidence="4">CGMCC 4.7038</strain>
    </source>
</reference>
<dbReference type="EMBL" id="FNYV01000002">
    <property type="protein sequence ID" value="SEI89386.1"/>
    <property type="molecule type" value="Genomic_DNA"/>
</dbReference>
<evidence type="ECO:0000256" key="2">
    <source>
        <dbReference type="SAM" id="SignalP"/>
    </source>
</evidence>
<dbReference type="Proteomes" id="UP000198707">
    <property type="component" value="Unassembled WGS sequence"/>
</dbReference>
<evidence type="ECO:0000313" key="3">
    <source>
        <dbReference type="EMBL" id="SEI89386.1"/>
    </source>
</evidence>
<dbReference type="OrthoDB" id="4331351at2"/>
<keyword evidence="2" id="KW-0732">Signal</keyword>
<keyword evidence="1" id="KW-0175">Coiled coil</keyword>